<dbReference type="GO" id="GO:0006520">
    <property type="term" value="P:amino acid metabolic process"/>
    <property type="evidence" value="ECO:0007669"/>
    <property type="project" value="InterPro"/>
</dbReference>
<protein>
    <recommendedName>
        <fullName evidence="7">Aminotransferase class I/classII large domain-containing protein</fullName>
    </recommendedName>
</protein>
<dbReference type="Pfam" id="PF00155">
    <property type="entry name" value="Aminotran_1_2"/>
    <property type="match status" value="1"/>
</dbReference>
<evidence type="ECO:0000256" key="3">
    <source>
        <dbReference type="ARBA" id="ARBA00022576"/>
    </source>
</evidence>
<dbReference type="InterPro" id="IPR050596">
    <property type="entry name" value="AspAT/PAT-like"/>
</dbReference>
<dbReference type="EMBL" id="CDMZ01004755">
    <property type="protein sequence ID" value="CEM50787.1"/>
    <property type="molecule type" value="Genomic_DNA"/>
</dbReference>
<evidence type="ECO:0000256" key="1">
    <source>
        <dbReference type="ARBA" id="ARBA00001933"/>
    </source>
</evidence>
<gene>
    <name evidence="8" type="ORF">Cvel_10193</name>
</gene>
<sequence>MKQEKEKARAEKLEAKSLGRKHEMMPTHSSRQVFTLLPQEGDSEAVRLYKEKKREYWKEAVQDPVIPIIGQLVRDRPDCISLGQGVVPYAPPECVATAVAAAATETESSGVHRYAGVMGNTDLTDAIVQKLQRDNAIRFDRSTQSICVTAGSNMAFLAAAMAIADPGDEFLLMCPFYFNHEMAIRMIDCVPVFVPTLAPDFQLNLPAIRKAITPRTRAIVTISPNNPTGAVYAGVMGNTDLTDAIVQKLQRDNAIRFDRSTQSICVTAGSNMAFLAAAMAIADPGDEFLLMCPFYFNHEMAIRMIDCVPVFVPTLAPDFQLNLPAIRKAITPRTRAIVTISPNNPTGAVYSPEALIEVNKLCAEQTRTGVYHICDEAYEYFTYTATQSLPFVTASLGEATRAHTISLFSLSKSFGMAGWRIGYMLMPKHLESAVEKIQDTNLICPPPVCQVAARAALLEASGPEGPVSGGAWVREKTKHYDSVRQEVLSTLRAQCENEGLKGVSVPEPMGAFYVMISTERLSVEKLSKASEAILPLPLITGRQVEDAFVRALIRDFGVAALPGSTFGVEPTETGGLSLRLAYGVLTDDAKRRGMAIRRLIDALKFFILD</sequence>
<dbReference type="PANTHER" id="PTHR46383">
    <property type="entry name" value="ASPARTATE AMINOTRANSFERASE"/>
    <property type="match status" value="1"/>
</dbReference>
<evidence type="ECO:0000256" key="5">
    <source>
        <dbReference type="ARBA" id="ARBA00022898"/>
    </source>
</evidence>
<dbReference type="InterPro" id="IPR015424">
    <property type="entry name" value="PyrdxlP-dep_Trfase"/>
</dbReference>
<dbReference type="VEuPathDB" id="CryptoDB:Cvel_10193"/>
<dbReference type="Gene3D" id="3.40.640.10">
    <property type="entry name" value="Type I PLP-dependent aspartate aminotransferase-like (Major domain)"/>
    <property type="match status" value="2"/>
</dbReference>
<evidence type="ECO:0000256" key="4">
    <source>
        <dbReference type="ARBA" id="ARBA00022679"/>
    </source>
</evidence>
<keyword evidence="5" id="KW-0663">Pyridoxal phosphate</keyword>
<accession>A0A0G4I1L9</accession>
<comment type="cofactor">
    <cofactor evidence="1">
        <name>pyridoxal 5'-phosphate</name>
        <dbReference type="ChEBI" id="CHEBI:597326"/>
    </cofactor>
</comment>
<dbReference type="Gene3D" id="3.90.1150.10">
    <property type="entry name" value="Aspartate Aminotransferase, domain 1"/>
    <property type="match status" value="1"/>
</dbReference>
<dbReference type="PROSITE" id="PS00105">
    <property type="entry name" value="AA_TRANSFER_CLASS_1"/>
    <property type="match status" value="1"/>
</dbReference>
<dbReference type="GO" id="GO:0030170">
    <property type="term" value="F:pyridoxal phosphate binding"/>
    <property type="evidence" value="ECO:0007669"/>
    <property type="project" value="InterPro"/>
</dbReference>
<dbReference type="AlphaFoldDB" id="A0A0G4I1L9"/>
<feature type="region of interest" description="Disordered" evidence="6">
    <location>
        <begin position="1"/>
        <end position="27"/>
    </location>
</feature>
<dbReference type="Pfam" id="PF01041">
    <property type="entry name" value="DegT_DnrJ_EryC1"/>
    <property type="match status" value="1"/>
</dbReference>
<dbReference type="SUPFAM" id="SSF53383">
    <property type="entry name" value="PLP-dependent transferases"/>
    <property type="match status" value="2"/>
</dbReference>
<keyword evidence="4" id="KW-0808">Transferase</keyword>
<dbReference type="PhylomeDB" id="A0A0G4I1L9"/>
<evidence type="ECO:0000259" key="7">
    <source>
        <dbReference type="Pfam" id="PF00155"/>
    </source>
</evidence>
<reference evidence="8" key="1">
    <citation type="submission" date="2014-11" db="EMBL/GenBank/DDBJ databases">
        <authorList>
            <person name="Otto D Thomas"/>
            <person name="Naeem Raeece"/>
        </authorList>
    </citation>
    <scope>NUCLEOTIDE SEQUENCE</scope>
</reference>
<feature type="domain" description="Aminotransferase class I/classII large" evidence="7">
    <location>
        <begin position="232"/>
        <end position="582"/>
    </location>
</feature>
<evidence type="ECO:0000256" key="2">
    <source>
        <dbReference type="ARBA" id="ARBA00007441"/>
    </source>
</evidence>
<dbReference type="CDD" id="cd00609">
    <property type="entry name" value="AAT_like"/>
    <property type="match status" value="1"/>
</dbReference>
<dbReference type="GO" id="GO:0008483">
    <property type="term" value="F:transaminase activity"/>
    <property type="evidence" value="ECO:0007669"/>
    <property type="project" value="UniProtKB-KW"/>
</dbReference>
<evidence type="ECO:0000313" key="8">
    <source>
        <dbReference type="EMBL" id="CEM50787.1"/>
    </source>
</evidence>
<dbReference type="InterPro" id="IPR004839">
    <property type="entry name" value="Aminotransferase_I/II_large"/>
</dbReference>
<dbReference type="InterPro" id="IPR000653">
    <property type="entry name" value="DegT/StrS_aminotransferase"/>
</dbReference>
<name>A0A0G4I1L9_9ALVE</name>
<evidence type="ECO:0000256" key="6">
    <source>
        <dbReference type="SAM" id="MobiDB-lite"/>
    </source>
</evidence>
<proteinExistence type="inferred from homology"/>
<dbReference type="InterPro" id="IPR015422">
    <property type="entry name" value="PyrdxlP-dep_Trfase_small"/>
</dbReference>
<keyword evidence="3" id="KW-0032">Aminotransferase</keyword>
<organism evidence="8">
    <name type="scientific">Chromera velia CCMP2878</name>
    <dbReference type="NCBI Taxonomy" id="1169474"/>
    <lineage>
        <taxon>Eukaryota</taxon>
        <taxon>Sar</taxon>
        <taxon>Alveolata</taxon>
        <taxon>Colpodellida</taxon>
        <taxon>Chromeraceae</taxon>
        <taxon>Chromera</taxon>
    </lineage>
</organism>
<dbReference type="InterPro" id="IPR015421">
    <property type="entry name" value="PyrdxlP-dep_Trfase_major"/>
</dbReference>
<feature type="compositionally biased region" description="Basic and acidic residues" evidence="6">
    <location>
        <begin position="1"/>
        <end position="25"/>
    </location>
</feature>
<comment type="similarity">
    <text evidence="2">Belongs to the class-I pyridoxal-phosphate-dependent aminotransferase family.</text>
</comment>
<dbReference type="InterPro" id="IPR004838">
    <property type="entry name" value="NHTrfase_class1_PyrdxlP-BS"/>
</dbReference>
<dbReference type="PANTHER" id="PTHR46383:SF5">
    <property type="entry name" value="AMINOTRANSFERASE CLASS I_CLASSII DOMAIN-CONTAINING PROTEIN"/>
    <property type="match status" value="1"/>
</dbReference>